<dbReference type="Pfam" id="PF04755">
    <property type="entry name" value="PAP_fibrillin"/>
    <property type="match status" value="1"/>
</dbReference>
<evidence type="ECO:0000256" key="3">
    <source>
        <dbReference type="SAM" id="MobiDB-lite"/>
    </source>
</evidence>
<feature type="region of interest" description="Disordered" evidence="3">
    <location>
        <begin position="1"/>
        <end position="48"/>
    </location>
</feature>
<name>A0A1X6PF20_PORUM</name>
<evidence type="ECO:0000259" key="4">
    <source>
        <dbReference type="Pfam" id="PF04755"/>
    </source>
</evidence>
<sequence>MPRSSPQAAAFSPSTPTLPFQRRIPGCQYTGRRAAPSPGTPSPPLRRALLRASAPPPAAAAPPVPDARAELLRLVTPPAGGRGRALPSDTQERVAALVAGLEAAAPPPGGTAFLPAIAGRWTLLYTSRPPSASPIQRAVTGVGSLDVVQELTFDGGAAEASTGRLRNEVRWPGGVLYVCAAITGVEDGRLAIAFDEAWADVSLPWGDKTVRVPYPVPFKLLGSIARGWLDVTHVGGGVRICRGNKGSAFVLVREGLDEGGA</sequence>
<protein>
    <recommendedName>
        <fullName evidence="4">Plastid lipid-associated protein/fibrillin conserved domain-containing protein</fullName>
    </recommendedName>
</protein>
<dbReference type="InterPro" id="IPR006843">
    <property type="entry name" value="PAP/fibrillin_dom"/>
</dbReference>
<dbReference type="EMBL" id="KV918791">
    <property type="protein sequence ID" value="OSX79430.1"/>
    <property type="molecule type" value="Genomic_DNA"/>
</dbReference>
<organism evidence="5 6">
    <name type="scientific">Porphyra umbilicalis</name>
    <name type="common">Purple laver</name>
    <name type="synonym">Red alga</name>
    <dbReference type="NCBI Taxonomy" id="2786"/>
    <lineage>
        <taxon>Eukaryota</taxon>
        <taxon>Rhodophyta</taxon>
        <taxon>Bangiophyceae</taxon>
        <taxon>Bangiales</taxon>
        <taxon>Bangiaceae</taxon>
        <taxon>Porphyra</taxon>
    </lineage>
</organism>
<dbReference type="Proteomes" id="UP000218209">
    <property type="component" value="Unassembled WGS sequence"/>
</dbReference>
<keyword evidence="2" id="KW-0934">Plastid</keyword>
<accession>A0A1X6PF20</accession>
<dbReference type="OrthoDB" id="348976at2759"/>
<reference evidence="5 6" key="1">
    <citation type="submission" date="2017-03" db="EMBL/GenBank/DDBJ databases">
        <title>WGS assembly of Porphyra umbilicalis.</title>
        <authorList>
            <person name="Brawley S.H."/>
            <person name="Blouin N.A."/>
            <person name="Ficko-Blean E."/>
            <person name="Wheeler G.L."/>
            <person name="Lohr M."/>
            <person name="Goodson H.V."/>
            <person name="Jenkins J.W."/>
            <person name="Blaby-Haas C.E."/>
            <person name="Helliwell K.E."/>
            <person name="Chan C."/>
            <person name="Marriage T."/>
            <person name="Bhattacharya D."/>
            <person name="Klein A.S."/>
            <person name="Badis Y."/>
            <person name="Brodie J."/>
            <person name="Cao Y."/>
            <person name="Collen J."/>
            <person name="Dittami S.M."/>
            <person name="Gachon C.M."/>
            <person name="Green B.R."/>
            <person name="Karpowicz S."/>
            <person name="Kim J.W."/>
            <person name="Kudahl U."/>
            <person name="Lin S."/>
            <person name="Michel G."/>
            <person name="Mittag M."/>
            <person name="Olson B.J."/>
            <person name="Pangilinan J."/>
            <person name="Peng Y."/>
            <person name="Qiu H."/>
            <person name="Shu S."/>
            <person name="Singer J.T."/>
            <person name="Smith A.G."/>
            <person name="Sprecher B.N."/>
            <person name="Wagner V."/>
            <person name="Wang W."/>
            <person name="Wang Z.-Y."/>
            <person name="Yan J."/>
            <person name="Yarish C."/>
            <person name="Zoeuner-Riek S."/>
            <person name="Zhuang Y."/>
            <person name="Zou Y."/>
            <person name="Lindquist E.A."/>
            <person name="Grimwood J."/>
            <person name="Barry K."/>
            <person name="Rokhsar D.S."/>
            <person name="Schmutz J."/>
            <person name="Stiller J.W."/>
            <person name="Grossman A.R."/>
            <person name="Prochnik S.E."/>
        </authorList>
    </citation>
    <scope>NUCLEOTIDE SEQUENCE [LARGE SCALE GENOMIC DNA]</scope>
    <source>
        <strain evidence="5">4086291</strain>
    </source>
</reference>
<dbReference type="PANTHER" id="PTHR31906">
    <property type="entry name" value="PLASTID-LIPID-ASSOCIATED PROTEIN 4, CHLOROPLASTIC-RELATED"/>
    <property type="match status" value="1"/>
</dbReference>
<proteinExistence type="predicted"/>
<dbReference type="AlphaFoldDB" id="A0A1X6PF20"/>
<evidence type="ECO:0000256" key="2">
    <source>
        <dbReference type="ARBA" id="ARBA00022640"/>
    </source>
</evidence>
<dbReference type="GO" id="GO:0009536">
    <property type="term" value="C:plastid"/>
    <property type="evidence" value="ECO:0007669"/>
    <property type="project" value="UniProtKB-SubCell"/>
</dbReference>
<evidence type="ECO:0000313" key="5">
    <source>
        <dbReference type="EMBL" id="OSX79430.1"/>
    </source>
</evidence>
<keyword evidence="6" id="KW-1185">Reference proteome</keyword>
<comment type="subcellular location">
    <subcellularLocation>
        <location evidence="1">Plastid</location>
    </subcellularLocation>
</comment>
<gene>
    <name evidence="5" type="ORF">BU14_0077s0050</name>
</gene>
<feature type="compositionally biased region" description="Polar residues" evidence="3">
    <location>
        <begin position="1"/>
        <end position="18"/>
    </location>
</feature>
<feature type="domain" description="Plastid lipid-associated protein/fibrillin conserved" evidence="4">
    <location>
        <begin position="82"/>
        <end position="251"/>
    </location>
</feature>
<dbReference type="InterPro" id="IPR039633">
    <property type="entry name" value="PAP"/>
</dbReference>
<evidence type="ECO:0000313" key="6">
    <source>
        <dbReference type="Proteomes" id="UP000218209"/>
    </source>
</evidence>
<evidence type="ECO:0000256" key="1">
    <source>
        <dbReference type="ARBA" id="ARBA00004474"/>
    </source>
</evidence>